<dbReference type="InterPro" id="IPR010359">
    <property type="entry name" value="IrrE_HExxH"/>
</dbReference>
<evidence type="ECO:0000259" key="1">
    <source>
        <dbReference type="Pfam" id="PF06114"/>
    </source>
</evidence>
<gene>
    <name evidence="2" type="ORF">J2S25_001204</name>
</gene>
<dbReference type="RefSeq" id="WP_307191491.1">
    <property type="nucleotide sequence ID" value="NZ_JAUSUN010000005.1"/>
</dbReference>
<reference evidence="2 3" key="1">
    <citation type="submission" date="2023-07" db="EMBL/GenBank/DDBJ databases">
        <title>Genomic Encyclopedia of Type Strains, Phase IV (KMG-IV): sequencing the most valuable type-strain genomes for metagenomic binning, comparative biology and taxonomic classification.</title>
        <authorList>
            <person name="Goeker M."/>
        </authorList>
    </citation>
    <scope>NUCLEOTIDE SEQUENCE [LARGE SCALE GENOMIC DNA]</scope>
    <source>
        <strain evidence="2 3">DSM 19598</strain>
    </source>
</reference>
<evidence type="ECO:0000313" key="3">
    <source>
        <dbReference type="Proteomes" id="UP001242313"/>
    </source>
</evidence>
<organism evidence="2 3">
    <name type="scientific">Mesobacillus stamsii</name>
    <dbReference type="NCBI Taxonomy" id="225347"/>
    <lineage>
        <taxon>Bacteria</taxon>
        <taxon>Bacillati</taxon>
        <taxon>Bacillota</taxon>
        <taxon>Bacilli</taxon>
        <taxon>Bacillales</taxon>
        <taxon>Bacillaceae</taxon>
        <taxon>Mesobacillus</taxon>
    </lineage>
</organism>
<accession>A0ABU0FUL2</accession>
<dbReference type="Pfam" id="PF06114">
    <property type="entry name" value="Peptidase_M78"/>
    <property type="match status" value="1"/>
</dbReference>
<keyword evidence="3" id="KW-1185">Reference proteome</keyword>
<proteinExistence type="predicted"/>
<dbReference type="EMBL" id="JAUSUN010000005">
    <property type="protein sequence ID" value="MDQ0413022.1"/>
    <property type="molecule type" value="Genomic_DNA"/>
</dbReference>
<dbReference type="Gene3D" id="1.10.10.2910">
    <property type="match status" value="1"/>
</dbReference>
<sequence length="274" mass="32110">MEESAKYLSEVIGQKAALDIHAELFSELNTFIGHGLPVYIEKKGIHLIRKFIDDNETKEDHVAGGYIRLPDNTRVIFVNTKRNLREQLFTIAHEFWHHIEEKYTSDFSIFQDKDVSEHAGDHFAASLTMNAASVKVLFQRMVNQQYSLDEIIYFIADLSCMPYVSVLRRIKELKLFDELEELHKMDSNPFIKHLSSEFQNYRKKLLKNGEEEYNLENEFIQKRQAKLSYTHPLDISDGQELIFIAYDKTIQNVKEQNLLVDRDEKMTELAAEDE</sequence>
<dbReference type="Proteomes" id="UP001242313">
    <property type="component" value="Unassembled WGS sequence"/>
</dbReference>
<protein>
    <submittedName>
        <fullName evidence="2">Zn-dependent peptidase ImmA (M78 family)</fullName>
    </submittedName>
</protein>
<evidence type="ECO:0000313" key="2">
    <source>
        <dbReference type="EMBL" id="MDQ0413022.1"/>
    </source>
</evidence>
<comment type="caution">
    <text evidence="2">The sequence shown here is derived from an EMBL/GenBank/DDBJ whole genome shotgun (WGS) entry which is preliminary data.</text>
</comment>
<name>A0ABU0FUL2_9BACI</name>
<feature type="domain" description="IrrE N-terminal-like" evidence="1">
    <location>
        <begin position="41"/>
        <end position="156"/>
    </location>
</feature>